<dbReference type="AlphaFoldDB" id="A0A0P1B955"/>
<keyword evidence="6" id="KW-1185">Reference proteome</keyword>
<protein>
    <submittedName>
        <fullName evidence="5">Myosin regulatory light chain, EF-Hand protein superfamily</fullName>
    </submittedName>
</protein>
<dbReference type="STRING" id="401625.A0A0P1B955"/>
<keyword evidence="2" id="KW-0106">Calcium</keyword>
<dbReference type="InterPro" id="IPR050403">
    <property type="entry name" value="Myosin_RLC"/>
</dbReference>
<feature type="region of interest" description="Disordered" evidence="3">
    <location>
        <begin position="1"/>
        <end position="32"/>
    </location>
</feature>
<evidence type="ECO:0000256" key="2">
    <source>
        <dbReference type="ARBA" id="ARBA00022837"/>
    </source>
</evidence>
<dbReference type="Pfam" id="PF13499">
    <property type="entry name" value="EF-hand_7"/>
    <property type="match status" value="1"/>
</dbReference>
<dbReference type="CDD" id="cd00051">
    <property type="entry name" value="EFh"/>
    <property type="match status" value="1"/>
</dbReference>
<dbReference type="InterPro" id="IPR011992">
    <property type="entry name" value="EF-hand-dom_pair"/>
</dbReference>
<sequence>MSSSGPPGATLLQAGSRARGTSTRHPRQSSGVYSTFSAKQIHGFREAFSMLDDSSSDGFLDANDLKRVLGDLGMRNEEEDVRKLLSSANTDAQGRINFTQFLTMFGEHLDELDEASDLLSAFECFDERDEGSIESGELRYWLAEVGDKMTDEEIDRLISGPFLDRAGRKFDYKAFVEAVKMSEPAALEMQSSAPA</sequence>
<accession>A0A0P1B955</accession>
<dbReference type="PROSITE" id="PS00018">
    <property type="entry name" value="EF_HAND_1"/>
    <property type="match status" value="1"/>
</dbReference>
<dbReference type="InterPro" id="IPR018247">
    <property type="entry name" value="EF_Hand_1_Ca_BS"/>
</dbReference>
<dbReference type="OrthoDB" id="429467at2759"/>
<dbReference type="SUPFAM" id="SSF47473">
    <property type="entry name" value="EF-hand"/>
    <property type="match status" value="1"/>
</dbReference>
<evidence type="ECO:0000313" key="5">
    <source>
        <dbReference type="EMBL" id="CEH11908.1"/>
    </source>
</evidence>
<dbReference type="FunFam" id="1.10.238.10:FF:000001">
    <property type="entry name" value="Calmodulin 1"/>
    <property type="match status" value="1"/>
</dbReference>
<evidence type="ECO:0000256" key="1">
    <source>
        <dbReference type="ARBA" id="ARBA00022737"/>
    </source>
</evidence>
<proteinExistence type="predicted"/>
<evidence type="ECO:0000259" key="4">
    <source>
        <dbReference type="PROSITE" id="PS50222"/>
    </source>
</evidence>
<dbReference type="Proteomes" id="UP000054845">
    <property type="component" value="Unassembled WGS sequence"/>
</dbReference>
<name>A0A0P1B955_9BASI</name>
<feature type="domain" description="EF-hand" evidence="4">
    <location>
        <begin position="113"/>
        <end position="148"/>
    </location>
</feature>
<dbReference type="PROSITE" id="PS50222">
    <property type="entry name" value="EF_HAND_2"/>
    <property type="match status" value="2"/>
</dbReference>
<reference evidence="5 6" key="1">
    <citation type="submission" date="2014-09" db="EMBL/GenBank/DDBJ databases">
        <authorList>
            <person name="Magalhaes I.L.F."/>
            <person name="Oliveira U."/>
            <person name="Santos F.R."/>
            <person name="Vidigal T.H.D.A."/>
            <person name="Brescovit A.D."/>
            <person name="Santos A.J."/>
        </authorList>
    </citation>
    <scope>NUCLEOTIDE SEQUENCE [LARGE SCALE GENOMIC DNA]</scope>
</reference>
<organism evidence="5 6">
    <name type="scientific">Ceraceosorus bombacis</name>
    <dbReference type="NCBI Taxonomy" id="401625"/>
    <lineage>
        <taxon>Eukaryota</taxon>
        <taxon>Fungi</taxon>
        <taxon>Dikarya</taxon>
        <taxon>Basidiomycota</taxon>
        <taxon>Ustilaginomycotina</taxon>
        <taxon>Exobasidiomycetes</taxon>
        <taxon>Ceraceosorales</taxon>
        <taxon>Ceraceosoraceae</taxon>
        <taxon>Ceraceosorus</taxon>
    </lineage>
</organism>
<evidence type="ECO:0000256" key="3">
    <source>
        <dbReference type="SAM" id="MobiDB-lite"/>
    </source>
</evidence>
<dbReference type="GO" id="GO:0005509">
    <property type="term" value="F:calcium ion binding"/>
    <property type="evidence" value="ECO:0007669"/>
    <property type="project" value="InterPro"/>
</dbReference>
<keyword evidence="1" id="KW-0677">Repeat</keyword>
<dbReference type="PANTHER" id="PTHR23049">
    <property type="entry name" value="MYOSIN REGULATORY LIGHT CHAIN 2"/>
    <property type="match status" value="1"/>
</dbReference>
<dbReference type="EMBL" id="CCYA01000065">
    <property type="protein sequence ID" value="CEH11908.1"/>
    <property type="molecule type" value="Genomic_DNA"/>
</dbReference>
<feature type="domain" description="EF-hand" evidence="4">
    <location>
        <begin position="76"/>
        <end position="111"/>
    </location>
</feature>
<evidence type="ECO:0000313" key="6">
    <source>
        <dbReference type="Proteomes" id="UP000054845"/>
    </source>
</evidence>
<dbReference type="InterPro" id="IPR002048">
    <property type="entry name" value="EF_hand_dom"/>
</dbReference>
<dbReference type="Gene3D" id="1.10.238.10">
    <property type="entry name" value="EF-hand"/>
    <property type="match status" value="2"/>
</dbReference>